<evidence type="ECO:0000259" key="16">
    <source>
        <dbReference type="SMART" id="SM00672"/>
    </source>
</evidence>
<evidence type="ECO:0000256" key="13">
    <source>
        <dbReference type="SAM" id="MobiDB-lite"/>
    </source>
</evidence>
<evidence type="ECO:0000256" key="8">
    <source>
        <dbReference type="ARBA" id="ARBA00022989"/>
    </source>
</evidence>
<feature type="region of interest" description="Disordered" evidence="13">
    <location>
        <begin position="502"/>
        <end position="533"/>
    </location>
</feature>
<dbReference type="SMART" id="SM00382">
    <property type="entry name" value="AAA"/>
    <property type="match status" value="1"/>
</dbReference>
<dbReference type="InterPro" id="IPR003593">
    <property type="entry name" value="AAA+_ATPase"/>
</dbReference>
<sequence length="1060" mass="119952">MASSALLSNTINNTPAMNATSSSQYLYPSDSAMLDMFIPGYSFISRFLISYLHIDLSQYLPMILTAVAFVASLRYVFFRSHELLSDYCVSTAEIRLEDEVYNYLMFWMAQHPATKRATQFVASTKISSGARYYDSDDEGDLDDDDEYDENGNVVSNFDDYWAKTVARDKFKRLRFTPAEGSHYFWFRGRLLTFTRAKDENNNTISYMRYVPERLFISCFGRDPTILKELLIEAQRAWVARDGNSTLIYRGQKNGGYTDWVRCMARHPRPLSTVVLDQNQKQSFIKDIKEYLHPRTRRWYSNRGIPYRRGYLLHGPPGTGKTSLCFAASGLLRLPLYLLNLSSKSLDEDDLMSLFQDLPRRCIVLLEDIDCAGMTSKRAANSTQDDKNKDPNNTNTNTTAAPSTATTTPAGSSTDKKPNEESTDNKGITLSGLLNVIDGVAASEGRILIMTTNHPEKLDAALLRPGRVDMTITFGYAHSEDVRELFSSIYSTLEGDLRSVSPNRRKNAATNGNSKVNGVKKTTISDGTEDRPPVSDRIAGLAKDFATGIPAGEFTAAEVQGYLLNYKDDPEGAIAGIGGWLERTEKTRKERREKAEKEQAEKEKIIAQVPSRGTYRDAVMQILQCQSSGFRFIATGAVLSLIITTFLIFGTRYSNDVAKYALKTSFKSTPQTCLHTSSPETSNATGWDFLVERDGDNHGLSDEQCRLAFPKLFVELDKSASLRENHRITFKELDSLQVEDGMVRAIIHHGELYVVDFGAMPATFTRGKATLHALHRALASYPDRSNLPDIEFVLTTEDYSTNEGPVWSYSKRDEQENVWLMPDFGYWSWPEVKIGPYKDIRRRIAAVDDGEVTIDGKFIPGLPFQDKKKQLAWRGSVATNPEIRGRLLKAAQGRSWASIRVIDWDDENDVRFTLLPMEDYCQYMFLAHTEGRSFSGRGKYLLNCRSVVVSHKLVWREAHHAALIASGPEANYVEVERDFSDLDRKMEFLIDNPATAQRIAENSIKTFRDRYLTPAAESCYWRQLIRRYAASCDFDPMLYTQNNGKREPRGVPFESWVLTGF</sequence>
<dbReference type="Gene3D" id="3.40.50.300">
    <property type="entry name" value="P-loop containing nucleotide triphosphate hydrolases"/>
    <property type="match status" value="1"/>
</dbReference>
<dbReference type="InterPro" id="IPR014851">
    <property type="entry name" value="BCS1_N"/>
</dbReference>
<keyword evidence="10 14" id="KW-0472">Membrane</keyword>
<feature type="transmembrane region" description="Helical" evidence="14">
    <location>
        <begin position="59"/>
        <end position="78"/>
    </location>
</feature>
<feature type="compositionally biased region" description="Basic and acidic residues" evidence="13">
    <location>
        <begin position="413"/>
        <end position="423"/>
    </location>
</feature>
<feature type="region of interest" description="Disordered" evidence="13">
    <location>
        <begin position="376"/>
        <end position="426"/>
    </location>
</feature>
<evidence type="ECO:0000313" key="19">
    <source>
        <dbReference type="Proteomes" id="UP001143548"/>
    </source>
</evidence>
<dbReference type="SMART" id="SM00672">
    <property type="entry name" value="CAP10"/>
    <property type="match status" value="1"/>
</dbReference>
<comment type="caution">
    <text evidence="18">The sequence shown here is derived from an EMBL/GenBank/DDBJ whole genome shotgun (WGS) entry which is preliminary data.</text>
</comment>
<dbReference type="InterPro" id="IPR050747">
    <property type="entry name" value="Mitochondrial_chaperone_BCS1"/>
</dbReference>
<keyword evidence="7" id="KW-0067">ATP-binding</keyword>
<feature type="compositionally biased region" description="Low complexity" evidence="13">
    <location>
        <begin position="390"/>
        <end position="412"/>
    </location>
</feature>
<dbReference type="InterPro" id="IPR006598">
    <property type="entry name" value="CAP10"/>
</dbReference>
<dbReference type="InterPro" id="IPR027417">
    <property type="entry name" value="P-loop_NTPase"/>
</dbReference>
<comment type="similarity">
    <text evidence="2">Belongs to the AAA ATPase family. BCS1 subfamily.</text>
</comment>
<feature type="compositionally biased region" description="Polar residues" evidence="13">
    <location>
        <begin position="507"/>
        <end position="525"/>
    </location>
</feature>
<feature type="domain" description="AAA+ ATPase" evidence="15">
    <location>
        <begin position="306"/>
        <end position="477"/>
    </location>
</feature>
<comment type="subcellular location">
    <subcellularLocation>
        <location evidence="1">Mitochondrion inner membrane</location>
        <topology evidence="1">Single-pass membrane protein</topology>
    </subcellularLocation>
</comment>
<dbReference type="EMBL" id="BROQ01000038">
    <property type="protein sequence ID" value="GKZ21291.1"/>
    <property type="molecule type" value="Genomic_DNA"/>
</dbReference>
<dbReference type="InterPro" id="IPR057495">
    <property type="entry name" value="AAA_lid_BCS1"/>
</dbReference>
<gene>
    <name evidence="18" type="ORF">AbraCBS73388_006966</name>
</gene>
<dbReference type="PROSITE" id="PS00674">
    <property type="entry name" value="AAA"/>
    <property type="match status" value="1"/>
</dbReference>
<feature type="coiled-coil region" evidence="12">
    <location>
        <begin position="580"/>
        <end position="607"/>
    </location>
</feature>
<evidence type="ECO:0000313" key="18">
    <source>
        <dbReference type="EMBL" id="GKZ21291.1"/>
    </source>
</evidence>
<feature type="transmembrane region" description="Helical" evidence="14">
    <location>
        <begin position="32"/>
        <end position="52"/>
    </location>
</feature>
<dbReference type="SMART" id="SM01024">
    <property type="entry name" value="BCS1_N"/>
    <property type="match status" value="1"/>
</dbReference>
<evidence type="ECO:0000256" key="2">
    <source>
        <dbReference type="ARBA" id="ARBA00007448"/>
    </source>
</evidence>
<dbReference type="Proteomes" id="UP001143548">
    <property type="component" value="Unassembled WGS sequence"/>
</dbReference>
<keyword evidence="12" id="KW-0175">Coiled coil</keyword>
<evidence type="ECO:0000256" key="4">
    <source>
        <dbReference type="ARBA" id="ARBA00022741"/>
    </source>
</evidence>
<keyword evidence="3 14" id="KW-0812">Transmembrane</keyword>
<protein>
    <recommendedName>
        <fullName evidence="20">AAA+ ATPase domain-containing protein</fullName>
    </recommendedName>
</protein>
<proteinExistence type="inferred from homology"/>
<evidence type="ECO:0000256" key="5">
    <source>
        <dbReference type="ARBA" id="ARBA00022792"/>
    </source>
</evidence>
<dbReference type="GO" id="GO:0005743">
    <property type="term" value="C:mitochondrial inner membrane"/>
    <property type="evidence" value="ECO:0007669"/>
    <property type="project" value="UniProtKB-SubCell"/>
</dbReference>
<dbReference type="AlphaFoldDB" id="A0A9W6DN35"/>
<evidence type="ECO:0000256" key="1">
    <source>
        <dbReference type="ARBA" id="ARBA00004434"/>
    </source>
</evidence>
<dbReference type="GO" id="GO:0005524">
    <property type="term" value="F:ATP binding"/>
    <property type="evidence" value="ECO:0007669"/>
    <property type="project" value="UniProtKB-KW"/>
</dbReference>
<accession>A0A9W6DN35</accession>
<evidence type="ECO:0000256" key="10">
    <source>
        <dbReference type="ARBA" id="ARBA00023136"/>
    </source>
</evidence>
<evidence type="ECO:0000256" key="11">
    <source>
        <dbReference type="ARBA" id="ARBA00048778"/>
    </source>
</evidence>
<name>A0A9W6DN35_9EURO</name>
<dbReference type="Pfam" id="PF05686">
    <property type="entry name" value="Glyco_transf_90"/>
    <property type="match status" value="1"/>
</dbReference>
<dbReference type="InterPro" id="IPR003959">
    <property type="entry name" value="ATPase_AAA_core"/>
</dbReference>
<dbReference type="SUPFAM" id="SSF52540">
    <property type="entry name" value="P-loop containing nucleoside triphosphate hydrolases"/>
    <property type="match status" value="1"/>
</dbReference>
<comment type="catalytic activity">
    <reaction evidence="11">
        <text>ATP + H2O = ADP + phosphate + H(+)</text>
        <dbReference type="Rhea" id="RHEA:13065"/>
        <dbReference type="ChEBI" id="CHEBI:15377"/>
        <dbReference type="ChEBI" id="CHEBI:15378"/>
        <dbReference type="ChEBI" id="CHEBI:30616"/>
        <dbReference type="ChEBI" id="CHEBI:43474"/>
        <dbReference type="ChEBI" id="CHEBI:456216"/>
    </reaction>
    <physiologicalReaction direction="left-to-right" evidence="11">
        <dbReference type="Rhea" id="RHEA:13066"/>
    </physiologicalReaction>
</comment>
<reference evidence="18" key="1">
    <citation type="submission" date="2022-07" db="EMBL/GenBank/DDBJ databases">
        <title>Taxonomy of Aspergillus series Nigri: significant species reduction supported by multi-species coalescent approaches.</title>
        <authorList>
            <person name="Bian C."/>
            <person name="Kusuya Y."/>
            <person name="Sklenar F."/>
            <person name="D'hooge E."/>
            <person name="Yaguchi T."/>
            <person name="Takahashi H."/>
            <person name="Hubka V."/>
        </authorList>
    </citation>
    <scope>NUCLEOTIDE SEQUENCE</scope>
    <source>
        <strain evidence="18">CBS 733.88</strain>
    </source>
</reference>
<keyword evidence="5" id="KW-0999">Mitochondrion inner membrane</keyword>
<dbReference type="GO" id="GO:0016887">
    <property type="term" value="F:ATP hydrolysis activity"/>
    <property type="evidence" value="ECO:0007669"/>
    <property type="project" value="InterPro"/>
</dbReference>
<evidence type="ECO:0000256" key="9">
    <source>
        <dbReference type="ARBA" id="ARBA00023128"/>
    </source>
</evidence>
<dbReference type="Pfam" id="PF25426">
    <property type="entry name" value="AAA_lid_BCS1"/>
    <property type="match status" value="1"/>
</dbReference>
<dbReference type="Pfam" id="PF00004">
    <property type="entry name" value="AAA"/>
    <property type="match status" value="2"/>
</dbReference>
<dbReference type="InterPro" id="IPR003960">
    <property type="entry name" value="ATPase_AAA_CS"/>
</dbReference>
<feature type="domain" description="BCS1 N-terminal" evidence="17">
    <location>
        <begin position="62"/>
        <end position="273"/>
    </location>
</feature>
<keyword evidence="6" id="KW-0378">Hydrolase</keyword>
<evidence type="ECO:0000259" key="17">
    <source>
        <dbReference type="SMART" id="SM01024"/>
    </source>
</evidence>
<keyword evidence="8 14" id="KW-1133">Transmembrane helix</keyword>
<dbReference type="Pfam" id="PF08740">
    <property type="entry name" value="BCS1_N"/>
    <property type="match status" value="1"/>
</dbReference>
<feature type="domain" description="Glycosyl transferase CAP10" evidence="16">
    <location>
        <begin position="785"/>
        <end position="1034"/>
    </location>
</feature>
<evidence type="ECO:0000256" key="14">
    <source>
        <dbReference type="SAM" id="Phobius"/>
    </source>
</evidence>
<evidence type="ECO:0000256" key="3">
    <source>
        <dbReference type="ARBA" id="ARBA00022692"/>
    </source>
</evidence>
<evidence type="ECO:0000256" key="6">
    <source>
        <dbReference type="ARBA" id="ARBA00022801"/>
    </source>
</evidence>
<evidence type="ECO:0000256" key="12">
    <source>
        <dbReference type="SAM" id="Coils"/>
    </source>
</evidence>
<dbReference type="PANTHER" id="PTHR23070">
    <property type="entry name" value="BCS1 AAA-TYPE ATPASE"/>
    <property type="match status" value="1"/>
</dbReference>
<organism evidence="18 19">
    <name type="scientific">Aspergillus brasiliensis</name>
    <dbReference type="NCBI Taxonomy" id="319629"/>
    <lineage>
        <taxon>Eukaryota</taxon>
        <taxon>Fungi</taxon>
        <taxon>Dikarya</taxon>
        <taxon>Ascomycota</taxon>
        <taxon>Pezizomycotina</taxon>
        <taxon>Eurotiomycetes</taxon>
        <taxon>Eurotiomycetidae</taxon>
        <taxon>Eurotiales</taxon>
        <taxon>Aspergillaceae</taxon>
        <taxon>Aspergillus</taxon>
        <taxon>Aspergillus subgen. Circumdati</taxon>
    </lineage>
</organism>
<evidence type="ECO:0008006" key="20">
    <source>
        <dbReference type="Google" id="ProtNLM"/>
    </source>
</evidence>
<keyword evidence="9" id="KW-0496">Mitochondrion</keyword>
<keyword evidence="4" id="KW-0547">Nucleotide-binding</keyword>
<evidence type="ECO:0000256" key="7">
    <source>
        <dbReference type="ARBA" id="ARBA00022840"/>
    </source>
</evidence>
<evidence type="ECO:0000259" key="15">
    <source>
        <dbReference type="SMART" id="SM00382"/>
    </source>
</evidence>